<dbReference type="PROSITE" id="PS50297">
    <property type="entry name" value="ANK_REP_REGION"/>
    <property type="match status" value="5"/>
</dbReference>
<accession>A0A6A4V2Q9</accession>
<reference evidence="8 9" key="1">
    <citation type="submission" date="2019-07" db="EMBL/GenBank/DDBJ databases">
        <title>Draft genome assembly of a fouling barnacle, Amphibalanus amphitrite (Darwin, 1854): The first reference genome for Thecostraca.</title>
        <authorList>
            <person name="Kim W."/>
        </authorList>
    </citation>
    <scope>NUCLEOTIDE SEQUENCE [LARGE SCALE GENOMIC DNA]</scope>
    <source>
        <strain evidence="8">SNU_AA5</strain>
        <tissue evidence="8">Soma without cirri and trophi</tissue>
    </source>
</reference>
<dbReference type="Pfam" id="PF12796">
    <property type="entry name" value="Ank_2"/>
    <property type="match status" value="2"/>
</dbReference>
<dbReference type="Pfam" id="PF00023">
    <property type="entry name" value="Ank"/>
    <property type="match status" value="3"/>
</dbReference>
<keyword evidence="2" id="KW-0677">Repeat</keyword>
<keyword evidence="5 7" id="KW-0040">ANK repeat</keyword>
<sequence length="620" mass="68872">MAAAAGRVGQSSGPVFLDRRPKDEVKLLVSTRTNGATPLVMACRNGHRDVAEYLLDRCAADPEQVGSVIFDGETIEGAPPLWCAAAAGHCSVVQLLVERGVNVNATTRTHSTPLRAACFDGHHDIAQYLVEHGANIEIANRHGHTCLMISCYKGHLKITEFLVSRGARVNRRSVKGNTALHDCAESGSLSIMTFLIENHAKLERDSYGITPLLAAAVCGHTNIVEYLLARPDLVTRQEMVDALELLGATYVDKKNDLIAAIEYWKRALDKRYEDPLNPLPKPPTSELRPAYENVTEALTHEELDDLISDPDEMRMQALIVRERILGPAHPDTSYFIRYRGAVYADAGNFQRCIQLWMYALNMQQHILDPLSPLTQSSLLSFAELFSFMLSEGRNRLPAPQVPFADIFQVFTRGVREVVKGQALVSRQPLMDREYSYFTRTLTIVMNVLCLLMRLEERLTDSQTAALRRLVYELQRGRPVTRTGQTPLHIACTGDAAAMGRYPICAFPSLPVVDILLETGGDPNARDELGNTPLHALAANKSFRSDVMRRLIDAGAHVDTVNREGRAFSELLRKHPQCSKQPPLALHQHLTLACLAARAVRRVPAYAAHVPPHLRQFVNTH</sequence>
<feature type="repeat" description="ANK" evidence="7">
    <location>
        <begin position="76"/>
        <end position="108"/>
    </location>
</feature>
<evidence type="ECO:0000256" key="2">
    <source>
        <dbReference type="ARBA" id="ARBA00022737"/>
    </source>
</evidence>
<dbReference type="Proteomes" id="UP000440578">
    <property type="component" value="Unassembled WGS sequence"/>
</dbReference>
<dbReference type="SUPFAM" id="SSF48452">
    <property type="entry name" value="TPR-like"/>
    <property type="match status" value="1"/>
</dbReference>
<evidence type="ECO:0000313" key="8">
    <source>
        <dbReference type="EMBL" id="KAF0287885.1"/>
    </source>
</evidence>
<feature type="repeat" description="ANK" evidence="7">
    <location>
        <begin position="34"/>
        <end position="57"/>
    </location>
</feature>
<dbReference type="InterPro" id="IPR002110">
    <property type="entry name" value="Ankyrin_rpt"/>
</dbReference>
<dbReference type="EMBL" id="VIIS01002159">
    <property type="protein sequence ID" value="KAF0287885.1"/>
    <property type="molecule type" value="Genomic_DNA"/>
</dbReference>
<feature type="repeat" description="ANK" evidence="7">
    <location>
        <begin position="528"/>
        <end position="562"/>
    </location>
</feature>
<comment type="similarity">
    <text evidence="6">Belongs to the fem-1 family.</text>
</comment>
<evidence type="ECO:0000256" key="5">
    <source>
        <dbReference type="ARBA" id="ARBA00023043"/>
    </source>
</evidence>
<dbReference type="AlphaFoldDB" id="A0A6A4V2Q9"/>
<dbReference type="InterPro" id="IPR011990">
    <property type="entry name" value="TPR-like_helical_dom_sf"/>
</dbReference>
<keyword evidence="9" id="KW-1185">Reference proteome</keyword>
<dbReference type="Gene3D" id="1.25.40.20">
    <property type="entry name" value="Ankyrin repeat-containing domain"/>
    <property type="match status" value="3"/>
</dbReference>
<dbReference type="InterPro" id="IPR036770">
    <property type="entry name" value="Ankyrin_rpt-contain_sf"/>
</dbReference>
<evidence type="ECO:0000256" key="1">
    <source>
        <dbReference type="ARBA" id="ARBA00004906"/>
    </source>
</evidence>
<feature type="repeat" description="ANK" evidence="7">
    <location>
        <begin position="142"/>
        <end position="174"/>
    </location>
</feature>
<protein>
    <submittedName>
        <fullName evidence="8">Protein fem-1 C</fullName>
    </submittedName>
</protein>
<dbReference type="SMART" id="SM00248">
    <property type="entry name" value="ANK"/>
    <property type="match status" value="8"/>
</dbReference>
<feature type="repeat" description="ANK" evidence="7">
    <location>
        <begin position="482"/>
        <end position="527"/>
    </location>
</feature>
<evidence type="ECO:0000256" key="4">
    <source>
        <dbReference type="ARBA" id="ARBA00022803"/>
    </source>
</evidence>
<dbReference type="OrthoDB" id="4429489at2759"/>
<comment type="caution">
    <text evidence="8">The sequence shown here is derived from an EMBL/GenBank/DDBJ whole genome shotgun (WGS) entry which is preliminary data.</text>
</comment>
<dbReference type="FunFam" id="1.25.40.10:FF:000104">
    <property type="entry name" value="Fem-1 homolog c (C.elegans)"/>
    <property type="match status" value="1"/>
</dbReference>
<comment type="pathway">
    <text evidence="1">Protein modification; protein ubiquitination.</text>
</comment>
<organism evidence="8 9">
    <name type="scientific">Amphibalanus amphitrite</name>
    <name type="common">Striped barnacle</name>
    <name type="synonym">Balanus amphitrite</name>
    <dbReference type="NCBI Taxonomy" id="1232801"/>
    <lineage>
        <taxon>Eukaryota</taxon>
        <taxon>Metazoa</taxon>
        <taxon>Ecdysozoa</taxon>
        <taxon>Arthropoda</taxon>
        <taxon>Crustacea</taxon>
        <taxon>Multicrustacea</taxon>
        <taxon>Cirripedia</taxon>
        <taxon>Thoracica</taxon>
        <taxon>Thoracicalcarea</taxon>
        <taxon>Balanomorpha</taxon>
        <taxon>Balanoidea</taxon>
        <taxon>Balanidae</taxon>
        <taxon>Amphibalaninae</taxon>
        <taxon>Amphibalanus</taxon>
    </lineage>
</organism>
<gene>
    <name evidence="8" type="primary">fem1c_0</name>
    <name evidence="8" type="ORF">FJT64_013721</name>
</gene>
<dbReference type="PRINTS" id="PR01415">
    <property type="entry name" value="ANKYRIN"/>
</dbReference>
<evidence type="ECO:0000256" key="3">
    <source>
        <dbReference type="ARBA" id="ARBA00022786"/>
    </source>
</evidence>
<keyword evidence="3" id="KW-0833">Ubl conjugation pathway</keyword>
<feature type="repeat" description="ANK" evidence="7">
    <location>
        <begin position="109"/>
        <end position="141"/>
    </location>
</feature>
<dbReference type="PANTHER" id="PTHR24173">
    <property type="entry name" value="ANKYRIN REPEAT CONTAINING"/>
    <property type="match status" value="1"/>
</dbReference>
<dbReference type="PANTHER" id="PTHR24173:SF85">
    <property type="entry name" value="PROTEIN FEM-1 HOMOLOG CG6966"/>
    <property type="match status" value="1"/>
</dbReference>
<evidence type="ECO:0000256" key="7">
    <source>
        <dbReference type="PROSITE-ProRule" id="PRU00023"/>
    </source>
</evidence>
<evidence type="ECO:0000256" key="6">
    <source>
        <dbReference type="ARBA" id="ARBA00038500"/>
    </source>
</evidence>
<feature type="repeat" description="ANK" evidence="7">
    <location>
        <begin position="175"/>
        <end position="207"/>
    </location>
</feature>
<proteinExistence type="inferred from homology"/>
<keyword evidence="4" id="KW-0802">TPR repeat</keyword>
<dbReference type="Gene3D" id="1.25.40.10">
    <property type="entry name" value="Tetratricopeptide repeat domain"/>
    <property type="match status" value="1"/>
</dbReference>
<name>A0A6A4V2Q9_AMPAM</name>
<dbReference type="SUPFAM" id="SSF48403">
    <property type="entry name" value="Ankyrin repeat"/>
    <property type="match status" value="2"/>
</dbReference>
<dbReference type="PROSITE" id="PS50088">
    <property type="entry name" value="ANK_REPEAT"/>
    <property type="match status" value="7"/>
</dbReference>
<evidence type="ECO:0000313" key="9">
    <source>
        <dbReference type="Proteomes" id="UP000440578"/>
    </source>
</evidence>